<proteinExistence type="predicted"/>
<accession>A0A1Y2HCR3</accession>
<dbReference type="EMBL" id="MCFL01000059">
    <property type="protein sequence ID" value="ORZ31483.1"/>
    <property type="molecule type" value="Genomic_DNA"/>
</dbReference>
<reference evidence="1 2" key="1">
    <citation type="submission" date="2016-07" db="EMBL/GenBank/DDBJ databases">
        <title>Pervasive Adenine N6-methylation of Active Genes in Fungi.</title>
        <authorList>
            <consortium name="DOE Joint Genome Institute"/>
            <person name="Mondo S.J."/>
            <person name="Dannebaum R.O."/>
            <person name="Kuo R.C."/>
            <person name="Labutti K."/>
            <person name="Haridas S."/>
            <person name="Kuo A."/>
            <person name="Salamov A."/>
            <person name="Ahrendt S.R."/>
            <person name="Lipzen A."/>
            <person name="Sullivan W."/>
            <person name="Andreopoulos W.B."/>
            <person name="Clum A."/>
            <person name="Lindquist E."/>
            <person name="Daum C."/>
            <person name="Ramamoorthy G.K."/>
            <person name="Gryganskyi A."/>
            <person name="Culley D."/>
            <person name="Magnuson J.K."/>
            <person name="James T.Y."/>
            <person name="O'Malley M.A."/>
            <person name="Stajich J.E."/>
            <person name="Spatafora J.W."/>
            <person name="Visel A."/>
            <person name="Grigoriev I.V."/>
        </authorList>
    </citation>
    <scope>NUCLEOTIDE SEQUENCE [LARGE SCALE GENOMIC DNA]</scope>
    <source>
        <strain evidence="1 2">PL171</strain>
    </source>
</reference>
<keyword evidence="2" id="KW-1185">Reference proteome</keyword>
<sequence>MMCSGRRCGHALRGARHLNRNPMHLDLGRCSLLPRPSWRQRQRWPTAFAGQLAQPESESAFCHRQRWQWSPPPPQMMKVVVVAADFGVAATGL</sequence>
<comment type="caution">
    <text evidence="1">The sequence shown here is derived from an EMBL/GenBank/DDBJ whole genome shotgun (WGS) entry which is preliminary data.</text>
</comment>
<protein>
    <submittedName>
        <fullName evidence="1">Uncharacterized protein</fullName>
    </submittedName>
</protein>
<dbReference type="Proteomes" id="UP000193411">
    <property type="component" value="Unassembled WGS sequence"/>
</dbReference>
<evidence type="ECO:0000313" key="2">
    <source>
        <dbReference type="Proteomes" id="UP000193411"/>
    </source>
</evidence>
<gene>
    <name evidence="1" type="ORF">BCR44DRAFT_1442114</name>
</gene>
<organism evidence="1 2">
    <name type="scientific">Catenaria anguillulae PL171</name>
    <dbReference type="NCBI Taxonomy" id="765915"/>
    <lineage>
        <taxon>Eukaryota</taxon>
        <taxon>Fungi</taxon>
        <taxon>Fungi incertae sedis</taxon>
        <taxon>Blastocladiomycota</taxon>
        <taxon>Blastocladiomycetes</taxon>
        <taxon>Blastocladiales</taxon>
        <taxon>Catenariaceae</taxon>
        <taxon>Catenaria</taxon>
    </lineage>
</organism>
<name>A0A1Y2HCR3_9FUNG</name>
<feature type="non-terminal residue" evidence="1">
    <location>
        <position position="93"/>
    </location>
</feature>
<dbReference type="AlphaFoldDB" id="A0A1Y2HCR3"/>
<evidence type="ECO:0000313" key="1">
    <source>
        <dbReference type="EMBL" id="ORZ31483.1"/>
    </source>
</evidence>